<evidence type="ECO:0000313" key="1">
    <source>
        <dbReference type="EMBL" id="MDY0405379.1"/>
    </source>
</evidence>
<evidence type="ECO:0000313" key="2">
    <source>
        <dbReference type="Proteomes" id="UP001228376"/>
    </source>
</evidence>
<dbReference type="RefSeq" id="WP_306065300.1">
    <property type="nucleotide sequence ID" value="NZ_JAROCA020000001.1"/>
</dbReference>
<comment type="caution">
    <text evidence="1">The sequence shown here is derived from an EMBL/GenBank/DDBJ whole genome shotgun (WGS) entry which is preliminary data.</text>
</comment>
<organism evidence="1 2">
    <name type="scientific">Tigheibacillus jepli</name>
    <dbReference type="NCBI Taxonomy" id="3035914"/>
    <lineage>
        <taxon>Bacteria</taxon>
        <taxon>Bacillati</taxon>
        <taxon>Bacillota</taxon>
        <taxon>Bacilli</taxon>
        <taxon>Bacillales</taxon>
        <taxon>Bacillaceae</taxon>
        <taxon>Tigheibacillus</taxon>
    </lineage>
</organism>
<keyword evidence="2" id="KW-1185">Reference proteome</keyword>
<dbReference type="Proteomes" id="UP001228376">
    <property type="component" value="Unassembled WGS sequence"/>
</dbReference>
<sequence length="66" mass="7732">MQIFNFKKDTGKDVHQYGSTFVLTDRRIRHCKLVVYIWNPATELNIIMRLPAADVNHGWRGSGKRM</sequence>
<accession>A0ABU5CGC9</accession>
<proteinExistence type="predicted"/>
<protein>
    <submittedName>
        <fullName evidence="1">Uncharacterized protein</fullName>
    </submittedName>
</protein>
<reference evidence="1 2" key="1">
    <citation type="submission" date="2023-10" db="EMBL/GenBank/DDBJ databases">
        <title>179-bfca-hs.</title>
        <authorList>
            <person name="Miliotis G."/>
            <person name="Sengupta P."/>
            <person name="Hameed A."/>
            <person name="Chuvochina M."/>
            <person name="Mcdonagh F."/>
            <person name="Simpson A.C."/>
            <person name="Singh N.K."/>
            <person name="Rekha P.D."/>
            <person name="Raman K."/>
            <person name="Hugenholtz P."/>
            <person name="Venkateswaran K."/>
        </authorList>
    </citation>
    <scope>NUCLEOTIDE SEQUENCE [LARGE SCALE GENOMIC DNA]</scope>
    <source>
        <strain evidence="1 2">179-BFC-A-HS</strain>
    </source>
</reference>
<dbReference type="EMBL" id="JAROCA020000001">
    <property type="protein sequence ID" value="MDY0405379.1"/>
    <property type="molecule type" value="Genomic_DNA"/>
</dbReference>
<name>A0ABU5CGC9_9BACI</name>
<gene>
    <name evidence="1" type="ORF">P5G51_008185</name>
</gene>